<evidence type="ECO:0000313" key="3">
    <source>
        <dbReference type="Proteomes" id="UP000727407"/>
    </source>
</evidence>
<feature type="domain" description="Integrase core" evidence="1">
    <location>
        <begin position="7"/>
        <end position="96"/>
    </location>
</feature>
<reference evidence="2" key="1">
    <citation type="submission" date="2020-07" db="EMBL/GenBank/DDBJ databases">
        <title>Clarias magur genome sequencing, assembly and annotation.</title>
        <authorList>
            <person name="Kushwaha B."/>
            <person name="Kumar R."/>
            <person name="Das P."/>
            <person name="Joshi C.G."/>
            <person name="Kumar D."/>
            <person name="Nagpure N.S."/>
            <person name="Pandey M."/>
            <person name="Agarwal S."/>
            <person name="Srivastava S."/>
            <person name="Singh M."/>
            <person name="Sahoo L."/>
            <person name="Jayasankar P."/>
            <person name="Meher P.K."/>
            <person name="Koringa P.G."/>
            <person name="Iquebal M.A."/>
            <person name="Das S.P."/>
            <person name="Bit A."/>
            <person name="Patnaik S."/>
            <person name="Patel N."/>
            <person name="Shah T.M."/>
            <person name="Hinsu A."/>
            <person name="Jena J.K."/>
        </authorList>
    </citation>
    <scope>NUCLEOTIDE SEQUENCE</scope>
    <source>
        <strain evidence="2">CIFAMagur01</strain>
        <tissue evidence="2">Testis</tissue>
    </source>
</reference>
<accession>A0A8J4TND1</accession>
<dbReference type="AlphaFoldDB" id="A0A8J4TND1"/>
<evidence type="ECO:0000313" key="2">
    <source>
        <dbReference type="EMBL" id="KAF5901331.1"/>
    </source>
</evidence>
<keyword evidence="3" id="KW-1185">Reference proteome</keyword>
<evidence type="ECO:0000259" key="1">
    <source>
        <dbReference type="Pfam" id="PF24764"/>
    </source>
</evidence>
<gene>
    <name evidence="2" type="ORF">DAT39_008914</name>
</gene>
<dbReference type="EMBL" id="QNUK01000115">
    <property type="protein sequence ID" value="KAF5901331.1"/>
    <property type="molecule type" value="Genomic_DNA"/>
</dbReference>
<name>A0A8J4TND1_CLAMG</name>
<dbReference type="InterPro" id="IPR058913">
    <property type="entry name" value="Integrase_dom_put"/>
</dbReference>
<organism evidence="2 3">
    <name type="scientific">Clarias magur</name>
    <name type="common">Asian catfish</name>
    <name type="synonym">Macropteronotus magur</name>
    <dbReference type="NCBI Taxonomy" id="1594786"/>
    <lineage>
        <taxon>Eukaryota</taxon>
        <taxon>Metazoa</taxon>
        <taxon>Chordata</taxon>
        <taxon>Craniata</taxon>
        <taxon>Vertebrata</taxon>
        <taxon>Euteleostomi</taxon>
        <taxon>Actinopterygii</taxon>
        <taxon>Neopterygii</taxon>
        <taxon>Teleostei</taxon>
        <taxon>Ostariophysi</taxon>
        <taxon>Siluriformes</taxon>
        <taxon>Clariidae</taxon>
        <taxon>Clarias</taxon>
    </lineage>
</organism>
<sequence>MKQDAKPAVITYGMWDQVRVDHGKEFYLTLFMQEMLSHHRFNQERLPYLQTSSTRNHTVERLWPEINNRVNYPLKTALLQLVDQEEIDMEDSLEKAYQITLQNLGVNKEFHQNSCHIHLELQTFTDSMWDLH</sequence>
<comment type="caution">
    <text evidence="2">The sequence shown here is derived from an EMBL/GenBank/DDBJ whole genome shotgun (WGS) entry which is preliminary data.</text>
</comment>
<protein>
    <recommendedName>
        <fullName evidence="1">Integrase core domain-containing protein</fullName>
    </recommendedName>
</protein>
<dbReference type="Proteomes" id="UP000727407">
    <property type="component" value="Unassembled WGS sequence"/>
</dbReference>
<proteinExistence type="predicted"/>
<dbReference type="Pfam" id="PF24764">
    <property type="entry name" value="rva_4"/>
    <property type="match status" value="1"/>
</dbReference>
<dbReference type="OrthoDB" id="5952813at2759"/>